<dbReference type="KEGG" id="maqe:RJ40_10390"/>
<dbReference type="AlphaFoldDB" id="A0A8A3S7G6"/>
<gene>
    <name evidence="1" type="ORF">RJ40_10390</name>
</gene>
<dbReference type="GeneID" id="76424776"/>
<dbReference type="RefSeq" id="WP_265580791.1">
    <property type="nucleotide sequence ID" value="NZ_CP036172.1"/>
</dbReference>
<dbReference type="EMBL" id="CP036172">
    <property type="protein sequence ID" value="QSZ67873.1"/>
    <property type="molecule type" value="Genomic_DNA"/>
</dbReference>
<evidence type="ECO:0000313" key="1">
    <source>
        <dbReference type="EMBL" id="QSZ67873.1"/>
    </source>
</evidence>
<accession>A0A8A3S7G6</accession>
<organism evidence="1 2">
    <name type="scientific">Methanofollis aquaemaris</name>
    <dbReference type="NCBI Taxonomy" id="126734"/>
    <lineage>
        <taxon>Archaea</taxon>
        <taxon>Methanobacteriati</taxon>
        <taxon>Methanobacteriota</taxon>
        <taxon>Stenosarchaea group</taxon>
        <taxon>Methanomicrobia</taxon>
        <taxon>Methanomicrobiales</taxon>
        <taxon>Methanomicrobiaceae</taxon>
        <taxon>Methanofollis</taxon>
    </lineage>
</organism>
<reference evidence="1" key="1">
    <citation type="journal article" date="2001" name="Int. J. Syst. Evol. Microbiol.">
        <title>Methanofollis aquaemaris sp. nov., a methanogen isolated from an aquaculture fish pond.</title>
        <authorList>
            <person name="Lai M.C."/>
            <person name="Chen S.C."/>
        </authorList>
    </citation>
    <scope>NUCLEOTIDE SEQUENCE</scope>
    <source>
        <strain evidence="1">N2F9704</strain>
    </source>
</reference>
<name>A0A8A3S7G6_9EURY</name>
<protein>
    <submittedName>
        <fullName evidence="1">Uncharacterized protein</fullName>
    </submittedName>
</protein>
<keyword evidence="2" id="KW-1185">Reference proteome</keyword>
<proteinExistence type="predicted"/>
<dbReference type="Proteomes" id="UP001042704">
    <property type="component" value="Chromosome"/>
</dbReference>
<sequence>MPSKKTPAGTRSVYPVPLYLVPHVLAAEMRQTEGEIAEITIRRGGWHSYLITVRVEDEEGEGGPSPS</sequence>
<reference evidence="1" key="2">
    <citation type="submission" date="2019-02" db="EMBL/GenBank/DDBJ databases">
        <authorList>
            <person name="Chen S.-C."/>
            <person name="Chien H.-H."/>
            <person name="Lai M.-C."/>
        </authorList>
    </citation>
    <scope>NUCLEOTIDE SEQUENCE</scope>
    <source>
        <strain evidence="1">N2F9704</strain>
    </source>
</reference>
<evidence type="ECO:0000313" key="2">
    <source>
        <dbReference type="Proteomes" id="UP001042704"/>
    </source>
</evidence>